<name>R1CSB6_9FIRM</name>
<dbReference type="InterPro" id="IPR009078">
    <property type="entry name" value="Ferritin-like_SF"/>
</dbReference>
<sequence>MGEKEKILDSLNNLLQGEYMAIEGYNIFINHIDDPRLKNEFQNIQQDHRRHAALLAERIQNYDDMPREKTGFKGAMADTMLKMDLSVRDDAPHILRKAYEGEGKGIKMAEEVVRGDLDSESRELVGEILSEDRKHLDRMRKLMEEY</sequence>
<feature type="domain" description="DUF2383" evidence="1">
    <location>
        <begin position="7"/>
        <end position="114"/>
    </location>
</feature>
<evidence type="ECO:0000259" key="1">
    <source>
        <dbReference type="Pfam" id="PF09537"/>
    </source>
</evidence>
<dbReference type="SUPFAM" id="SSF47240">
    <property type="entry name" value="Ferritin-like"/>
    <property type="match status" value="1"/>
</dbReference>
<dbReference type="eggNOG" id="COG1633">
    <property type="taxonomic scope" value="Bacteria"/>
</dbReference>
<dbReference type="AlphaFoldDB" id="R1CSB6"/>
<evidence type="ECO:0000313" key="2">
    <source>
        <dbReference type="EMBL" id="EOC99598.1"/>
    </source>
</evidence>
<gene>
    <name evidence="2" type="ORF">L21TH_2371</name>
</gene>
<dbReference type="RefSeq" id="WP_006316700.1">
    <property type="nucleotide sequence ID" value="NZ_ARZA01000262.1"/>
</dbReference>
<dbReference type="Gene3D" id="1.20.1260.10">
    <property type="match status" value="1"/>
</dbReference>
<reference evidence="2 3" key="1">
    <citation type="journal article" date="2015" name="Geomicrobiol. J.">
        <title>Caldisalinibacter kiritimatiensis gen. nov., sp. nov., a moderately thermohalophilic thiosulfate-reducing bacterium from a hypersaline microbial mat.</title>
        <authorList>
            <person name="Ben Hania W."/>
            <person name="Joseph M."/>
            <person name="Fiebig A."/>
            <person name="Bunk B."/>
            <person name="Klenk H.-P."/>
            <person name="Fardeau M.-L."/>
            <person name="Spring S."/>
        </authorList>
    </citation>
    <scope>NUCLEOTIDE SEQUENCE [LARGE SCALE GENOMIC DNA]</scope>
    <source>
        <strain evidence="2 3">L21-TH-D2</strain>
    </source>
</reference>
<keyword evidence="3" id="KW-1185">Reference proteome</keyword>
<evidence type="ECO:0000313" key="3">
    <source>
        <dbReference type="Proteomes" id="UP000013378"/>
    </source>
</evidence>
<dbReference type="STRING" id="1304284.L21TH_2371"/>
<dbReference type="EMBL" id="ARZA01000262">
    <property type="protein sequence ID" value="EOC99598.1"/>
    <property type="molecule type" value="Genomic_DNA"/>
</dbReference>
<dbReference type="Proteomes" id="UP000013378">
    <property type="component" value="Unassembled WGS sequence"/>
</dbReference>
<dbReference type="Pfam" id="PF09537">
    <property type="entry name" value="DUF2383"/>
    <property type="match status" value="1"/>
</dbReference>
<accession>R1CSB6</accession>
<dbReference type="InterPro" id="IPR012347">
    <property type="entry name" value="Ferritin-like"/>
</dbReference>
<proteinExistence type="predicted"/>
<protein>
    <recommendedName>
        <fullName evidence="1">DUF2383 domain-containing protein</fullName>
    </recommendedName>
</protein>
<dbReference type="OrthoDB" id="1706687at2"/>
<dbReference type="CDD" id="cd00657">
    <property type="entry name" value="Ferritin_like"/>
    <property type="match status" value="1"/>
</dbReference>
<comment type="caution">
    <text evidence="2">The sequence shown here is derived from an EMBL/GenBank/DDBJ whole genome shotgun (WGS) entry which is preliminary data.</text>
</comment>
<organism evidence="2 3">
    <name type="scientific">Caldisalinibacter kiritimatiensis</name>
    <dbReference type="NCBI Taxonomy" id="1304284"/>
    <lineage>
        <taxon>Bacteria</taxon>
        <taxon>Bacillati</taxon>
        <taxon>Bacillota</taxon>
        <taxon>Tissierellia</taxon>
        <taxon>Tissierellales</taxon>
        <taxon>Thermohalobacteraceae</taxon>
        <taxon>Caldisalinibacter</taxon>
    </lineage>
</organism>
<dbReference type="InterPro" id="IPR019052">
    <property type="entry name" value="DUF2383"/>
</dbReference>